<keyword evidence="1" id="KW-0326">Glycosidase</keyword>
<dbReference type="SMART" id="SM00060">
    <property type="entry name" value="FN3"/>
    <property type="match status" value="1"/>
</dbReference>
<keyword evidence="1" id="KW-0378">Hydrolase</keyword>
<name>A0A927RM08_9ACTN</name>
<protein>
    <recommendedName>
        <fullName evidence="3">Fibronectin type-III domain-containing protein</fullName>
    </recommendedName>
</protein>
<dbReference type="InterPro" id="IPR003961">
    <property type="entry name" value="FN3_dom"/>
</dbReference>
<evidence type="ECO:0000256" key="1">
    <source>
        <dbReference type="ARBA" id="ARBA00023295"/>
    </source>
</evidence>
<dbReference type="AlphaFoldDB" id="A0A927RM08"/>
<dbReference type="SUPFAM" id="SSF49265">
    <property type="entry name" value="Fibronectin type III"/>
    <property type="match status" value="1"/>
</dbReference>
<evidence type="ECO:0000256" key="2">
    <source>
        <dbReference type="ARBA" id="ARBA00023326"/>
    </source>
</evidence>
<dbReference type="PROSITE" id="PS50853">
    <property type="entry name" value="FN3"/>
    <property type="match status" value="1"/>
</dbReference>
<keyword evidence="5" id="KW-1185">Reference proteome</keyword>
<proteinExistence type="predicted"/>
<dbReference type="EMBL" id="JADBEM010000001">
    <property type="protein sequence ID" value="MBE1608418.1"/>
    <property type="molecule type" value="Genomic_DNA"/>
</dbReference>
<organism evidence="4 5">
    <name type="scientific">Actinopolymorpha pittospori</name>
    <dbReference type="NCBI Taxonomy" id="648752"/>
    <lineage>
        <taxon>Bacteria</taxon>
        <taxon>Bacillati</taxon>
        <taxon>Actinomycetota</taxon>
        <taxon>Actinomycetes</taxon>
        <taxon>Propionibacteriales</taxon>
        <taxon>Actinopolymorphaceae</taxon>
        <taxon>Actinopolymorpha</taxon>
    </lineage>
</organism>
<evidence type="ECO:0000313" key="4">
    <source>
        <dbReference type="EMBL" id="MBE1608418.1"/>
    </source>
</evidence>
<evidence type="ECO:0000313" key="5">
    <source>
        <dbReference type="Proteomes" id="UP000638648"/>
    </source>
</evidence>
<reference evidence="4" key="1">
    <citation type="submission" date="2020-10" db="EMBL/GenBank/DDBJ databases">
        <title>Sequencing the genomes of 1000 actinobacteria strains.</title>
        <authorList>
            <person name="Klenk H.-P."/>
        </authorList>
    </citation>
    <scope>NUCLEOTIDE SEQUENCE</scope>
    <source>
        <strain evidence="4">DSM 45354</strain>
    </source>
</reference>
<comment type="caution">
    <text evidence="4">The sequence shown here is derived from an EMBL/GenBank/DDBJ whole genome shotgun (WGS) entry which is preliminary data.</text>
</comment>
<keyword evidence="2" id="KW-0119">Carbohydrate metabolism</keyword>
<dbReference type="InterPro" id="IPR036116">
    <property type="entry name" value="FN3_sf"/>
</dbReference>
<keyword evidence="2" id="KW-0624">Polysaccharide degradation</keyword>
<dbReference type="GO" id="GO:0000272">
    <property type="term" value="P:polysaccharide catabolic process"/>
    <property type="evidence" value="ECO:0007669"/>
    <property type="project" value="UniProtKB-KW"/>
</dbReference>
<sequence>MRGPRGHRVVAFLVGLLVVVGGLAAFEGGASAAAYNGPWSVTMSRESSGANLQFDDTNAVLTNSSTSSLVKLDVSGGPTGSSFDLEFQAPTKTTMAAGWYPDAQRYPFQEAGRPGMSVTVGSSGCNEVTGSFEVRDIAWSSGTLTKLWLLYEHHCEGGERADFGEIRFGMPAASTDVEPHAVHWPDTYPAAQSKVVPVLVRQRGTSVGSVSAVALEGAHRQDFTIRSDECTGRSLDEGQSCLVNVRFAPQSPGPRTALLRITTSTGTLRVPLDGYGIPGTTDWSMQSDSGDYIGGGRTYHYTTATDLVNFLGSRTRVSGSVDAANGESWGGTFVPAQGDILVQGSTYPNAHRYPFNGTGAGMDVDGEGRGCNKLVGDFTVNQVGFTGTGALDRLDLTFEQHCEEQTPALHGRLRYRARADYTAPARVTNATATRTSSTTAHLAWTNPADADRAATVVRYMPDTSAPPTNPTVGNLAYTGNGSSVDLSGLTAGRAYSVGIFTYDSTGNVSSARVVTVTGSYAPVLTFTASPTTLTYGAAVTMSGRLTDPAGAAVASARVHVQYRSIGTTTWKTLVSGTTSSTGQITTSIKPSGTRDFRLLADAVGQLPSVTSPVRRVNVAPKITAALAGKSSILLGQTATVTGSLAPSHPGHAVLLQAYYSGAWHTVKSATLSSSSTYSVSYTPTSKGARTFRVYHSADTDHLAGVSPNLTLTVG</sequence>
<gene>
    <name evidence="4" type="ORF">HEB94_005266</name>
</gene>
<dbReference type="Proteomes" id="UP000638648">
    <property type="component" value="Unassembled WGS sequence"/>
</dbReference>
<feature type="domain" description="Fibronectin type-III" evidence="3">
    <location>
        <begin position="423"/>
        <end position="522"/>
    </location>
</feature>
<accession>A0A927RM08</accession>
<dbReference type="RefSeq" id="WP_192752196.1">
    <property type="nucleotide sequence ID" value="NZ_BAABJL010000134.1"/>
</dbReference>
<evidence type="ECO:0000259" key="3">
    <source>
        <dbReference type="PROSITE" id="PS50853"/>
    </source>
</evidence>
<dbReference type="InterPro" id="IPR013783">
    <property type="entry name" value="Ig-like_fold"/>
</dbReference>
<dbReference type="Gene3D" id="2.60.40.10">
    <property type="entry name" value="Immunoglobulins"/>
    <property type="match status" value="2"/>
</dbReference>
<dbReference type="GO" id="GO:0016798">
    <property type="term" value="F:hydrolase activity, acting on glycosyl bonds"/>
    <property type="evidence" value="ECO:0007669"/>
    <property type="project" value="UniProtKB-KW"/>
</dbReference>